<dbReference type="EMBL" id="JBBCAQ010000013">
    <property type="protein sequence ID" value="KAK7600730.1"/>
    <property type="molecule type" value="Genomic_DNA"/>
</dbReference>
<name>A0AAN9TQ30_9HEMI</name>
<keyword evidence="3" id="KW-1185">Reference proteome</keyword>
<sequence length="175" mass="19515">MIENRNGLTTDKILILRIIFSFFAHRVRAYTRSRSCHSHPVFFSPSLRVASPQLTPRSHAKSRSPWRGVASSRLGYRRLKSGKKPPAAAAVAVSPPSTLNVDSRYRMPKAAPAVSIARSHSSLLSSLFSLLGRIRRRGRNRVITIISRKIGQRPAASPKKTAEPTNATIRYDTMR</sequence>
<evidence type="ECO:0000313" key="2">
    <source>
        <dbReference type="EMBL" id="KAK7600730.1"/>
    </source>
</evidence>
<proteinExistence type="predicted"/>
<reference evidence="2 3" key="1">
    <citation type="submission" date="2024-03" db="EMBL/GenBank/DDBJ databases">
        <title>Adaptation during the transition from Ophiocordyceps entomopathogen to insect associate is accompanied by gene loss and intensified selection.</title>
        <authorList>
            <person name="Ward C.M."/>
            <person name="Onetto C.A."/>
            <person name="Borneman A.R."/>
        </authorList>
    </citation>
    <scope>NUCLEOTIDE SEQUENCE [LARGE SCALE GENOMIC DNA]</scope>
    <source>
        <strain evidence="2">AWRI1</strain>
        <tissue evidence="2">Single Adult Female</tissue>
    </source>
</reference>
<protein>
    <submittedName>
        <fullName evidence="2">Uncharacterized protein</fullName>
    </submittedName>
</protein>
<dbReference type="AlphaFoldDB" id="A0AAN9TQ30"/>
<evidence type="ECO:0000313" key="3">
    <source>
        <dbReference type="Proteomes" id="UP001367676"/>
    </source>
</evidence>
<feature type="region of interest" description="Disordered" evidence="1">
    <location>
        <begin position="152"/>
        <end position="175"/>
    </location>
</feature>
<dbReference type="Proteomes" id="UP001367676">
    <property type="component" value="Unassembled WGS sequence"/>
</dbReference>
<evidence type="ECO:0000256" key="1">
    <source>
        <dbReference type="SAM" id="MobiDB-lite"/>
    </source>
</evidence>
<comment type="caution">
    <text evidence="2">The sequence shown here is derived from an EMBL/GenBank/DDBJ whole genome shotgun (WGS) entry which is preliminary data.</text>
</comment>
<accession>A0AAN9TQ30</accession>
<gene>
    <name evidence="2" type="ORF">V9T40_009868</name>
</gene>
<organism evidence="2 3">
    <name type="scientific">Parthenolecanium corni</name>
    <dbReference type="NCBI Taxonomy" id="536013"/>
    <lineage>
        <taxon>Eukaryota</taxon>
        <taxon>Metazoa</taxon>
        <taxon>Ecdysozoa</taxon>
        <taxon>Arthropoda</taxon>
        <taxon>Hexapoda</taxon>
        <taxon>Insecta</taxon>
        <taxon>Pterygota</taxon>
        <taxon>Neoptera</taxon>
        <taxon>Paraneoptera</taxon>
        <taxon>Hemiptera</taxon>
        <taxon>Sternorrhyncha</taxon>
        <taxon>Coccoidea</taxon>
        <taxon>Coccidae</taxon>
        <taxon>Parthenolecanium</taxon>
    </lineage>
</organism>